<sequence>MSRIDNIRKRLQIKIGIEQMKELPAGSKNILLDDIQYLLSKLEIAEKALEVSRKIIEHHAEVVDDEWGSGSQKNFAQLKEEGEIPKEWYIVDDALKQIKEG</sequence>
<protein>
    <submittedName>
        <fullName evidence="1">Uncharacterized protein</fullName>
    </submittedName>
</protein>
<dbReference type="EMBL" id="JACJVR010000090">
    <property type="protein sequence ID" value="MBB6694362.1"/>
    <property type="molecule type" value="Genomic_DNA"/>
</dbReference>
<dbReference type="AlphaFoldDB" id="A0A841U496"/>
<dbReference type="RefSeq" id="WP_185138332.1">
    <property type="nucleotide sequence ID" value="NZ_JACJVR010000090.1"/>
</dbReference>
<dbReference type="Proteomes" id="UP000553776">
    <property type="component" value="Unassembled WGS sequence"/>
</dbReference>
<reference evidence="1 2" key="1">
    <citation type="submission" date="2020-08" db="EMBL/GenBank/DDBJ databases">
        <title>Cohnella phylogeny.</title>
        <authorList>
            <person name="Dunlap C."/>
        </authorList>
    </citation>
    <scope>NUCLEOTIDE SEQUENCE [LARGE SCALE GENOMIC DNA]</scope>
    <source>
        <strain evidence="1 2">DSM 25239</strain>
    </source>
</reference>
<comment type="caution">
    <text evidence="1">The sequence shown here is derived from an EMBL/GenBank/DDBJ whole genome shotgun (WGS) entry which is preliminary data.</text>
</comment>
<gene>
    <name evidence="1" type="ORF">H7B90_23480</name>
</gene>
<keyword evidence="2" id="KW-1185">Reference proteome</keyword>
<accession>A0A841U496</accession>
<organism evidence="1 2">
    <name type="scientific">Cohnella xylanilytica</name>
    <dbReference type="NCBI Taxonomy" id="557555"/>
    <lineage>
        <taxon>Bacteria</taxon>
        <taxon>Bacillati</taxon>
        <taxon>Bacillota</taxon>
        <taxon>Bacilli</taxon>
        <taxon>Bacillales</taxon>
        <taxon>Paenibacillaceae</taxon>
        <taxon>Cohnella</taxon>
    </lineage>
</organism>
<name>A0A841U496_9BACL</name>
<evidence type="ECO:0000313" key="1">
    <source>
        <dbReference type="EMBL" id="MBB6694362.1"/>
    </source>
</evidence>
<proteinExistence type="predicted"/>
<evidence type="ECO:0000313" key="2">
    <source>
        <dbReference type="Proteomes" id="UP000553776"/>
    </source>
</evidence>